<dbReference type="InterPro" id="IPR036864">
    <property type="entry name" value="Zn2-C6_fun-type_DNA-bd_sf"/>
</dbReference>
<evidence type="ECO:0000256" key="5">
    <source>
        <dbReference type="ARBA" id="ARBA00023163"/>
    </source>
</evidence>
<keyword evidence="3" id="KW-0805">Transcription regulation</keyword>
<dbReference type="EMBL" id="JAGPXC010000009">
    <property type="protein sequence ID" value="KAH6646588.1"/>
    <property type="molecule type" value="Genomic_DNA"/>
</dbReference>
<evidence type="ECO:0000259" key="8">
    <source>
        <dbReference type="PROSITE" id="PS50048"/>
    </source>
</evidence>
<feature type="region of interest" description="Disordered" evidence="7">
    <location>
        <begin position="23"/>
        <end position="113"/>
    </location>
</feature>
<dbReference type="PANTHER" id="PTHR36206">
    <property type="entry name" value="ASPERCRYPTIN BIOSYNTHESIS CLUSTER-SPECIFIC TRANSCRIPTION REGULATOR ATNN-RELATED"/>
    <property type="match status" value="1"/>
</dbReference>
<name>A0A9P8RLR0_9PEZI</name>
<feature type="compositionally biased region" description="Low complexity" evidence="7">
    <location>
        <begin position="461"/>
        <end position="473"/>
    </location>
</feature>
<evidence type="ECO:0000256" key="4">
    <source>
        <dbReference type="ARBA" id="ARBA00023125"/>
    </source>
</evidence>
<feature type="compositionally biased region" description="Polar residues" evidence="7">
    <location>
        <begin position="79"/>
        <end position="100"/>
    </location>
</feature>
<keyword evidence="5" id="KW-0804">Transcription</keyword>
<evidence type="ECO:0000256" key="6">
    <source>
        <dbReference type="ARBA" id="ARBA00023242"/>
    </source>
</evidence>
<comment type="caution">
    <text evidence="9">The sequence shown here is derived from an EMBL/GenBank/DDBJ whole genome shotgun (WGS) entry which is preliminary data.</text>
</comment>
<dbReference type="AlphaFoldDB" id="A0A9P8RLR0"/>
<feature type="compositionally biased region" description="Pro residues" evidence="7">
    <location>
        <begin position="227"/>
        <end position="241"/>
    </location>
</feature>
<dbReference type="SUPFAM" id="SSF57701">
    <property type="entry name" value="Zn2/Cys6 DNA-binding domain"/>
    <property type="match status" value="1"/>
</dbReference>
<proteinExistence type="predicted"/>
<evidence type="ECO:0000256" key="7">
    <source>
        <dbReference type="SAM" id="MobiDB-lite"/>
    </source>
</evidence>
<dbReference type="InterPro" id="IPR052360">
    <property type="entry name" value="Transcr_Regulatory_Proteins"/>
</dbReference>
<gene>
    <name evidence="9" type="ORF">BKA67DRAFT_411671</name>
</gene>
<feature type="region of interest" description="Disordered" evidence="7">
    <location>
        <begin position="409"/>
        <end position="514"/>
    </location>
</feature>
<reference evidence="9" key="1">
    <citation type="journal article" date="2021" name="Nat. Commun.">
        <title>Genetic determinants of endophytism in the Arabidopsis root mycobiome.</title>
        <authorList>
            <person name="Mesny F."/>
            <person name="Miyauchi S."/>
            <person name="Thiergart T."/>
            <person name="Pickel B."/>
            <person name="Atanasova L."/>
            <person name="Karlsson M."/>
            <person name="Huettel B."/>
            <person name="Barry K.W."/>
            <person name="Haridas S."/>
            <person name="Chen C."/>
            <person name="Bauer D."/>
            <person name="Andreopoulos W."/>
            <person name="Pangilinan J."/>
            <person name="LaButti K."/>
            <person name="Riley R."/>
            <person name="Lipzen A."/>
            <person name="Clum A."/>
            <person name="Drula E."/>
            <person name="Henrissat B."/>
            <person name="Kohler A."/>
            <person name="Grigoriev I.V."/>
            <person name="Martin F.M."/>
            <person name="Hacquard S."/>
        </authorList>
    </citation>
    <scope>NUCLEOTIDE SEQUENCE</scope>
    <source>
        <strain evidence="9">MPI-SDFR-AT-0073</strain>
    </source>
</reference>
<evidence type="ECO:0000313" key="10">
    <source>
        <dbReference type="Proteomes" id="UP000758603"/>
    </source>
</evidence>
<dbReference type="GO" id="GO:0003677">
    <property type="term" value="F:DNA binding"/>
    <property type="evidence" value="ECO:0007669"/>
    <property type="project" value="UniProtKB-KW"/>
</dbReference>
<feature type="compositionally biased region" description="Polar residues" evidence="7">
    <location>
        <begin position="51"/>
        <end position="71"/>
    </location>
</feature>
<dbReference type="Proteomes" id="UP000758603">
    <property type="component" value="Unassembled WGS sequence"/>
</dbReference>
<feature type="compositionally biased region" description="Polar residues" evidence="7">
    <location>
        <begin position="409"/>
        <end position="423"/>
    </location>
</feature>
<dbReference type="OrthoDB" id="5375558at2759"/>
<evidence type="ECO:0000256" key="3">
    <source>
        <dbReference type="ARBA" id="ARBA00023015"/>
    </source>
</evidence>
<dbReference type="PROSITE" id="PS00463">
    <property type="entry name" value="ZN2_CY6_FUNGAL_1"/>
    <property type="match status" value="1"/>
</dbReference>
<evidence type="ECO:0000256" key="1">
    <source>
        <dbReference type="ARBA" id="ARBA00022723"/>
    </source>
</evidence>
<dbReference type="RefSeq" id="XP_045953102.1">
    <property type="nucleotide sequence ID" value="XM_046096758.1"/>
</dbReference>
<dbReference type="SMART" id="SM00066">
    <property type="entry name" value="GAL4"/>
    <property type="match status" value="1"/>
</dbReference>
<feature type="compositionally biased region" description="Polar residues" evidence="7">
    <location>
        <begin position="474"/>
        <end position="483"/>
    </location>
</feature>
<dbReference type="GO" id="GO:0008270">
    <property type="term" value="F:zinc ion binding"/>
    <property type="evidence" value="ECO:0007669"/>
    <property type="project" value="InterPro"/>
</dbReference>
<feature type="domain" description="Zn(2)-C6 fungal-type" evidence="8">
    <location>
        <begin position="370"/>
        <end position="398"/>
    </location>
</feature>
<dbReference type="PROSITE" id="PS50048">
    <property type="entry name" value="ZN2_CY6_FUNGAL_2"/>
    <property type="match status" value="1"/>
</dbReference>
<dbReference type="PANTHER" id="PTHR36206:SF13">
    <property type="entry name" value="TRANSCRIPTIONAL REGULATORY PROTEIN MOC3"/>
    <property type="match status" value="1"/>
</dbReference>
<dbReference type="Gene3D" id="4.10.240.10">
    <property type="entry name" value="Zn(2)-C6 fungal-type DNA-binding domain"/>
    <property type="match status" value="1"/>
</dbReference>
<dbReference type="CDD" id="cd00067">
    <property type="entry name" value="GAL4"/>
    <property type="match status" value="1"/>
</dbReference>
<feature type="compositionally biased region" description="Polar residues" evidence="7">
    <location>
        <begin position="176"/>
        <end position="186"/>
    </location>
</feature>
<sequence>MSEAQEPRIQPLAQAQAEVQIQAKGQAQAQAQARTSSQPQPVLALPDIVNKDTSSSSHGTNLPALVSSNLPAISALDRNPSQRSQAPGESETHTQPSPATHDQARAHDTKPEEHYYQQENLRLEGVGSVTNPQKLHGVIEAVGAREAEKDVNIPAADVNKFTLKIFPSLPPISETIPTPTNHTTLLAPTVSTDPSSASSGSAPTSDPTHSNVVPAEVHGTLQTGSAPLPPNPPPAMSNPPHHPGHGRPPVGFPSPTYGSQGIYGYGSPSGATGDPYRGHPGGHQPMSLPSMRTFDPVQQQQAQQAPMAQQMMQVQASMPPYYGHAVPLAGNPYSLPPEAMGSRYALPPSDPRFLGNPRNKKEIKRRTKTGCLTCRKRRIKCDEQHPVCKNCQKSKRECLGYDPIFKQQQQHPSNIQPALNSSHPAPATSVPSNGPPLPSPSASTAPSSTATYGSLPSVLPSSYNSGASSTSNTPANAYESSHSAPPPTVKNEPFEYGGPAIDPALDSVGAPPTKKMRVDDLINWSHPPPPKPKVFPDQPKLDEIRGLYEEIYASGLEGFFETKWYTEEWTGNRLMLQDSTLEMLAGFLSVVGKAEQNNQAAMNEPANVEFRVVWDLACLALTSEAKINPPSVIPPDNDPAEARNRVVVIDALLSGEILGNNPLVRPPPTGDYHRVRELDFWYHLGEFCRVEPVGDPPNPDILSQRDQILSRIRMLLDGRENRDVLYSIAIMRALSPDYPSDFESTLPQHLDENDPKSKLSVARKFVQDEAKVTGGTTNIVRRFSELAVIAFISPGANVARRRWNTTDTSPH</sequence>
<keyword evidence="4" id="KW-0238">DNA-binding</keyword>
<feature type="compositionally biased region" description="Low complexity" evidence="7">
    <location>
        <begin position="440"/>
        <end position="451"/>
    </location>
</feature>
<organism evidence="9 10">
    <name type="scientific">Truncatella angustata</name>
    <dbReference type="NCBI Taxonomy" id="152316"/>
    <lineage>
        <taxon>Eukaryota</taxon>
        <taxon>Fungi</taxon>
        <taxon>Dikarya</taxon>
        <taxon>Ascomycota</taxon>
        <taxon>Pezizomycotina</taxon>
        <taxon>Sordariomycetes</taxon>
        <taxon>Xylariomycetidae</taxon>
        <taxon>Amphisphaeriales</taxon>
        <taxon>Sporocadaceae</taxon>
        <taxon>Truncatella</taxon>
    </lineage>
</organism>
<feature type="compositionally biased region" description="Basic and acidic residues" evidence="7">
    <location>
        <begin position="102"/>
        <end position="113"/>
    </location>
</feature>
<keyword evidence="2" id="KW-0862">Zinc</keyword>
<keyword evidence="6" id="KW-0539">Nucleus</keyword>
<protein>
    <recommendedName>
        <fullName evidence="8">Zn(2)-C6 fungal-type domain-containing protein</fullName>
    </recommendedName>
</protein>
<feature type="compositionally biased region" description="Low complexity" evidence="7">
    <location>
        <begin position="187"/>
        <end position="208"/>
    </location>
</feature>
<accession>A0A9P8RLR0</accession>
<dbReference type="InterPro" id="IPR001138">
    <property type="entry name" value="Zn2Cys6_DnaBD"/>
</dbReference>
<keyword evidence="10" id="KW-1185">Reference proteome</keyword>
<feature type="compositionally biased region" description="Low complexity" evidence="7">
    <location>
        <begin position="23"/>
        <end position="33"/>
    </location>
</feature>
<keyword evidence="1" id="KW-0479">Metal-binding</keyword>
<dbReference type="GO" id="GO:0000981">
    <property type="term" value="F:DNA-binding transcription factor activity, RNA polymerase II-specific"/>
    <property type="evidence" value="ECO:0007669"/>
    <property type="project" value="InterPro"/>
</dbReference>
<feature type="region of interest" description="Disordered" evidence="7">
    <location>
        <begin position="176"/>
        <end position="299"/>
    </location>
</feature>
<dbReference type="Pfam" id="PF00172">
    <property type="entry name" value="Zn_clus"/>
    <property type="match status" value="1"/>
</dbReference>
<evidence type="ECO:0000313" key="9">
    <source>
        <dbReference type="EMBL" id="KAH6646588.1"/>
    </source>
</evidence>
<evidence type="ECO:0000256" key="2">
    <source>
        <dbReference type="ARBA" id="ARBA00022833"/>
    </source>
</evidence>
<dbReference type="GeneID" id="70125650"/>